<proteinExistence type="predicted"/>
<keyword evidence="1" id="KW-0472">Membrane</keyword>
<dbReference type="Proteomes" id="UP000674416">
    <property type="component" value="Unassembled WGS sequence"/>
</dbReference>
<dbReference type="RefSeq" id="WP_225970277.1">
    <property type="nucleotide sequence ID" value="NZ_JAFDST010000003.1"/>
</dbReference>
<evidence type="ECO:0000313" key="2">
    <source>
        <dbReference type="EMBL" id="MBP1082390.1"/>
    </source>
</evidence>
<dbReference type="EMBL" id="JAFDST010000003">
    <property type="protein sequence ID" value="MBP1082390.1"/>
    <property type="molecule type" value="Genomic_DNA"/>
</dbReference>
<reference evidence="2 3" key="1">
    <citation type="submission" date="2021-01" db="EMBL/GenBank/DDBJ databases">
        <title>Genomic Encyclopedia of Type Strains, Phase IV (KMG-IV): sequencing the most valuable type-strain genomes for metagenomic binning, comparative biology and taxonomic classification.</title>
        <authorList>
            <person name="Goeker M."/>
        </authorList>
    </citation>
    <scope>NUCLEOTIDE SEQUENCE [LARGE SCALE GENOMIC DNA]</scope>
    <source>
        <strain evidence="2 3">DSM 103394</strain>
    </source>
</reference>
<evidence type="ECO:0000256" key="1">
    <source>
        <dbReference type="SAM" id="Phobius"/>
    </source>
</evidence>
<keyword evidence="3" id="KW-1185">Reference proteome</keyword>
<comment type="caution">
    <text evidence="2">The sequence shown here is derived from an EMBL/GenBank/DDBJ whole genome shotgun (WGS) entry which is preliminary data.</text>
</comment>
<feature type="transmembrane region" description="Helical" evidence="1">
    <location>
        <begin position="12"/>
        <end position="30"/>
    </location>
</feature>
<evidence type="ECO:0000313" key="3">
    <source>
        <dbReference type="Proteomes" id="UP000674416"/>
    </source>
</evidence>
<sequence>MLNIPVQTDDGLQFVGVVSLILLITGLFLLAKSLEKYHGRIVLIAIIISIFAPSMIAGSYQRTFATGIYAVSYDRGLSNCGFDMINERTLHGECELTFDNYSRNDVGFTVEFYENKNDYPMVSLLNNNAPYEVKLKANARKHVKIESNIDVSNTENHIDNGSARNVDIIIKSGEKSRKL</sequence>
<accession>A0ABS4CYE9</accession>
<protein>
    <submittedName>
        <fullName evidence="2">Uncharacterized protein</fullName>
    </submittedName>
</protein>
<organism evidence="2 3">
    <name type="scientific">Bacillus capparidis</name>
    <dbReference type="NCBI Taxonomy" id="1840411"/>
    <lineage>
        <taxon>Bacteria</taxon>
        <taxon>Bacillati</taxon>
        <taxon>Bacillota</taxon>
        <taxon>Bacilli</taxon>
        <taxon>Bacillales</taxon>
        <taxon>Bacillaceae</taxon>
        <taxon>Bacillus</taxon>
    </lineage>
</organism>
<gene>
    <name evidence="2" type="ORF">JOC74_002893</name>
</gene>
<keyword evidence="1" id="KW-1133">Transmembrane helix</keyword>
<feature type="transmembrane region" description="Helical" evidence="1">
    <location>
        <begin position="42"/>
        <end position="60"/>
    </location>
</feature>
<keyword evidence="1" id="KW-0812">Transmembrane</keyword>
<name>A0ABS4CYE9_9BACI</name>